<keyword evidence="1" id="KW-0808">Transferase</keyword>
<proteinExistence type="predicted"/>
<dbReference type="Pfam" id="PF00179">
    <property type="entry name" value="UQ_con"/>
    <property type="match status" value="1"/>
</dbReference>
<feature type="compositionally biased region" description="Low complexity" evidence="3">
    <location>
        <begin position="222"/>
        <end position="254"/>
    </location>
</feature>
<keyword evidence="2" id="KW-0833">Ubl conjugation pathway</keyword>
<protein>
    <recommendedName>
        <fullName evidence="4">UBC core domain-containing protein</fullName>
    </recommendedName>
</protein>
<dbReference type="PROSITE" id="PS50127">
    <property type="entry name" value="UBC_2"/>
    <property type="match status" value="1"/>
</dbReference>
<dbReference type="PANTHER" id="PTHR46116">
    <property type="entry name" value="(E3-INDEPENDENT) E2 UBIQUITIN-CONJUGATING ENZYME"/>
    <property type="match status" value="1"/>
</dbReference>
<evidence type="ECO:0000313" key="5">
    <source>
        <dbReference type="EMBL" id="KAL1845329.1"/>
    </source>
</evidence>
<name>A0ABR3VUI8_9PEZI</name>
<evidence type="ECO:0000259" key="4">
    <source>
        <dbReference type="PROSITE" id="PS50127"/>
    </source>
</evidence>
<dbReference type="SMART" id="SM00212">
    <property type="entry name" value="UBCc"/>
    <property type="match status" value="1"/>
</dbReference>
<organism evidence="5 6">
    <name type="scientific">Phialemonium thermophilum</name>
    <dbReference type="NCBI Taxonomy" id="223376"/>
    <lineage>
        <taxon>Eukaryota</taxon>
        <taxon>Fungi</taxon>
        <taxon>Dikarya</taxon>
        <taxon>Ascomycota</taxon>
        <taxon>Pezizomycotina</taxon>
        <taxon>Sordariomycetes</taxon>
        <taxon>Sordariomycetidae</taxon>
        <taxon>Cephalothecales</taxon>
        <taxon>Cephalothecaceae</taxon>
        <taxon>Phialemonium</taxon>
    </lineage>
</organism>
<accession>A0ABR3VUI8</accession>
<dbReference type="EMBL" id="JAZHXJ010001136">
    <property type="protein sequence ID" value="KAL1845329.1"/>
    <property type="molecule type" value="Genomic_DNA"/>
</dbReference>
<dbReference type="Gene3D" id="3.10.110.10">
    <property type="entry name" value="Ubiquitin Conjugating Enzyme"/>
    <property type="match status" value="1"/>
</dbReference>
<dbReference type="SUPFAM" id="SSF54495">
    <property type="entry name" value="UBC-like"/>
    <property type="match status" value="1"/>
</dbReference>
<evidence type="ECO:0000256" key="2">
    <source>
        <dbReference type="ARBA" id="ARBA00022786"/>
    </source>
</evidence>
<keyword evidence="6" id="KW-1185">Reference proteome</keyword>
<evidence type="ECO:0000256" key="1">
    <source>
        <dbReference type="ARBA" id="ARBA00022679"/>
    </source>
</evidence>
<dbReference type="InterPro" id="IPR000608">
    <property type="entry name" value="UBC"/>
</dbReference>
<evidence type="ECO:0000313" key="6">
    <source>
        <dbReference type="Proteomes" id="UP001586593"/>
    </source>
</evidence>
<sequence length="388" mass="41747">MRALATQVAMLRTALPEGIYVRYNNADMGSLGVLFVGPKDTPYENGLFEFYMSCAGGFPKKPPAVLFKTTGGGTFRFNPNLYSNGTVCLSLLGTWGGEQWNPATSTLLQVLVSIQAMIFNEEPWYNEPGREHRVNKEESARYNDQIRAATVRLGMLDWLRTRIVSPKMRGASARRVSTARGPPSGQPIVAEGSWQGQSAPAAMATKPTNKGKDAVPIMVPGAQSQSQATALQSQPQPQPQSQQAAASLQAQAAQVLHSQDSGYPAVHDSTADPLSTAYSIPFVDAAGLGPGHFDIPLPIPGKMQVYGPSVYPSIFGQAPPRTAPGPAPPPLADDSIWGPVIRRHFAQNARAIMETVQGWSEGPGAQSKTMAHRMDELREALQEHGFLT</sequence>
<dbReference type="InterPro" id="IPR016135">
    <property type="entry name" value="UBQ-conjugating_enzyme/RWD"/>
</dbReference>
<dbReference type="Proteomes" id="UP001586593">
    <property type="component" value="Unassembled WGS sequence"/>
</dbReference>
<evidence type="ECO:0000256" key="3">
    <source>
        <dbReference type="SAM" id="MobiDB-lite"/>
    </source>
</evidence>
<feature type="domain" description="UBC core" evidence="4">
    <location>
        <begin position="1"/>
        <end position="155"/>
    </location>
</feature>
<comment type="caution">
    <text evidence="5">The sequence shown here is derived from an EMBL/GenBank/DDBJ whole genome shotgun (WGS) entry which is preliminary data.</text>
</comment>
<reference evidence="5 6" key="1">
    <citation type="journal article" date="2024" name="Commun. Biol.">
        <title>Comparative genomic analysis of thermophilic fungi reveals convergent evolutionary adaptations and gene losses.</title>
        <authorList>
            <person name="Steindorff A.S."/>
            <person name="Aguilar-Pontes M.V."/>
            <person name="Robinson A.J."/>
            <person name="Andreopoulos B."/>
            <person name="LaButti K."/>
            <person name="Kuo A."/>
            <person name="Mondo S."/>
            <person name="Riley R."/>
            <person name="Otillar R."/>
            <person name="Haridas S."/>
            <person name="Lipzen A."/>
            <person name="Grimwood J."/>
            <person name="Schmutz J."/>
            <person name="Clum A."/>
            <person name="Reid I.D."/>
            <person name="Moisan M.C."/>
            <person name="Butler G."/>
            <person name="Nguyen T.T.M."/>
            <person name="Dewar K."/>
            <person name="Conant G."/>
            <person name="Drula E."/>
            <person name="Henrissat B."/>
            <person name="Hansel C."/>
            <person name="Singer S."/>
            <person name="Hutchinson M.I."/>
            <person name="de Vries R.P."/>
            <person name="Natvig D.O."/>
            <person name="Powell A.J."/>
            <person name="Tsang A."/>
            <person name="Grigoriev I.V."/>
        </authorList>
    </citation>
    <scope>NUCLEOTIDE SEQUENCE [LARGE SCALE GENOMIC DNA]</scope>
    <source>
        <strain evidence="5 6">ATCC 24622</strain>
    </source>
</reference>
<feature type="region of interest" description="Disordered" evidence="3">
    <location>
        <begin position="169"/>
        <end position="268"/>
    </location>
</feature>
<gene>
    <name evidence="5" type="ORF">VTK73DRAFT_661</name>
</gene>